<dbReference type="PROSITE" id="PS00061">
    <property type="entry name" value="ADH_SHORT"/>
    <property type="match status" value="1"/>
</dbReference>
<dbReference type="PANTHER" id="PTHR42760">
    <property type="entry name" value="SHORT-CHAIN DEHYDROGENASES/REDUCTASES FAMILY MEMBER"/>
    <property type="match status" value="1"/>
</dbReference>
<dbReference type="PRINTS" id="PR00080">
    <property type="entry name" value="SDRFAMILY"/>
</dbReference>
<dbReference type="Proteomes" id="UP000252586">
    <property type="component" value="Unassembled WGS sequence"/>
</dbReference>
<dbReference type="STRING" id="1210090.GCA_001613185_01202"/>
<comment type="similarity">
    <text evidence="1 3">Belongs to the short-chain dehydrogenases/reductases (SDR) family.</text>
</comment>
<keyword evidence="2" id="KW-0560">Oxidoreductase</keyword>
<evidence type="ECO:0000256" key="3">
    <source>
        <dbReference type="RuleBase" id="RU000363"/>
    </source>
</evidence>
<name>A0A366E2C6_9NOCA</name>
<dbReference type="InterPro" id="IPR002347">
    <property type="entry name" value="SDR_fam"/>
</dbReference>
<evidence type="ECO:0000313" key="4">
    <source>
        <dbReference type="EMBL" id="RBO96472.1"/>
    </source>
</evidence>
<dbReference type="RefSeq" id="WP_170160689.1">
    <property type="nucleotide sequence ID" value="NZ_QNRE01000001.1"/>
</dbReference>
<dbReference type="GO" id="GO:0016616">
    <property type="term" value="F:oxidoreductase activity, acting on the CH-OH group of donors, NAD or NADP as acceptor"/>
    <property type="evidence" value="ECO:0007669"/>
    <property type="project" value="TreeGrafter"/>
</dbReference>
<dbReference type="Pfam" id="PF00106">
    <property type="entry name" value="adh_short"/>
    <property type="match status" value="1"/>
</dbReference>
<dbReference type="InterPro" id="IPR020904">
    <property type="entry name" value="Sc_DH/Rdtase_CS"/>
</dbReference>
<protein>
    <submittedName>
        <fullName evidence="4">Short subunit dehydrogenase</fullName>
    </submittedName>
</protein>
<dbReference type="AlphaFoldDB" id="A0A366E2C6"/>
<reference evidence="4 5" key="1">
    <citation type="submission" date="2018-06" db="EMBL/GenBank/DDBJ databases">
        <title>Genomic Encyclopedia of Type Strains, Phase IV (KMG-IV): sequencing the most valuable type-strain genomes for metagenomic binning, comparative biology and taxonomic classification.</title>
        <authorList>
            <person name="Goeker M."/>
        </authorList>
    </citation>
    <scope>NUCLEOTIDE SEQUENCE [LARGE SCALE GENOMIC DNA]</scope>
    <source>
        <strain evidence="4 5">DSM 44599</strain>
    </source>
</reference>
<evidence type="ECO:0000256" key="1">
    <source>
        <dbReference type="ARBA" id="ARBA00006484"/>
    </source>
</evidence>
<evidence type="ECO:0000256" key="2">
    <source>
        <dbReference type="ARBA" id="ARBA00023002"/>
    </source>
</evidence>
<comment type="caution">
    <text evidence="4">The sequence shown here is derived from an EMBL/GenBank/DDBJ whole genome shotgun (WGS) entry which is preliminary data.</text>
</comment>
<dbReference type="CDD" id="cd05233">
    <property type="entry name" value="SDR_c"/>
    <property type="match status" value="1"/>
</dbReference>
<dbReference type="PANTHER" id="PTHR42760:SF133">
    <property type="entry name" value="3-OXOACYL-[ACYL-CARRIER-PROTEIN] REDUCTASE"/>
    <property type="match status" value="1"/>
</dbReference>
<dbReference type="Gene3D" id="3.40.50.720">
    <property type="entry name" value="NAD(P)-binding Rossmann-like Domain"/>
    <property type="match status" value="1"/>
</dbReference>
<proteinExistence type="inferred from homology"/>
<keyword evidence="5" id="KW-1185">Reference proteome</keyword>
<dbReference type="InterPro" id="IPR036291">
    <property type="entry name" value="NAD(P)-bd_dom_sf"/>
</dbReference>
<dbReference type="PRINTS" id="PR00081">
    <property type="entry name" value="GDHRDH"/>
</dbReference>
<dbReference type="SUPFAM" id="SSF51735">
    <property type="entry name" value="NAD(P)-binding Rossmann-fold domains"/>
    <property type="match status" value="1"/>
</dbReference>
<evidence type="ECO:0000313" key="5">
    <source>
        <dbReference type="Proteomes" id="UP000252586"/>
    </source>
</evidence>
<dbReference type="EMBL" id="QNRE01000001">
    <property type="protein sequence ID" value="RBO96472.1"/>
    <property type="molecule type" value="Genomic_DNA"/>
</dbReference>
<sequence>MSKKTLVGKRVAIIGGASGIGRETALAFLAAGSWVVIGDPDHGRARAVADQFGRLHGGVIHGLTLDTARAEAFPDFLDAAARKLGGLDAVVNAADAPPAEEFLVESDADTDRQIDVNLRAVIAGTRAAARAFLDQGSGHIVNIGSAAGVTGALGTAVYCATKHAVTGLGAALQDGLAERGVLVSTVAPGYAPGPEPVADAIVACVEQRRGGLVDVGQPGWFATARPAPIHLRRRVRRLFGAA</sequence>
<gene>
    <name evidence="4" type="ORF">DFR74_101487</name>
</gene>
<accession>A0A366E2C6</accession>
<organism evidence="4 5">
    <name type="scientific">Nocardia puris</name>
    <dbReference type="NCBI Taxonomy" id="208602"/>
    <lineage>
        <taxon>Bacteria</taxon>
        <taxon>Bacillati</taxon>
        <taxon>Actinomycetota</taxon>
        <taxon>Actinomycetes</taxon>
        <taxon>Mycobacteriales</taxon>
        <taxon>Nocardiaceae</taxon>
        <taxon>Nocardia</taxon>
    </lineage>
</organism>